<dbReference type="SUPFAM" id="SSF52025">
    <property type="entry name" value="PA domain"/>
    <property type="match status" value="1"/>
</dbReference>
<keyword evidence="10 15" id="KW-0564">Palmitate</keyword>
<dbReference type="PANTHER" id="PTHR10404:SF26">
    <property type="entry name" value="TRANSFERRIN RECEPTOR PROTEIN 1"/>
    <property type="match status" value="1"/>
</dbReference>
<dbReference type="SUPFAM" id="SSF53187">
    <property type="entry name" value="Zn-dependent exopeptidases"/>
    <property type="match status" value="1"/>
</dbReference>
<dbReference type="GO" id="GO:0031623">
    <property type="term" value="P:receptor internalization"/>
    <property type="evidence" value="ECO:0007669"/>
    <property type="project" value="UniProtKB-UniRule"/>
</dbReference>
<keyword evidence="5 15" id="KW-0254">Endocytosis</keyword>
<dbReference type="GO" id="GO:0042470">
    <property type="term" value="C:melanosome"/>
    <property type="evidence" value="ECO:0007669"/>
    <property type="project" value="UniProtKB-SubCell"/>
</dbReference>
<evidence type="ECO:0000256" key="7">
    <source>
        <dbReference type="ARBA" id="ARBA00022968"/>
    </source>
</evidence>
<evidence type="ECO:0000256" key="10">
    <source>
        <dbReference type="ARBA" id="ARBA00023139"/>
    </source>
</evidence>
<organism evidence="19">
    <name type="scientific">Capra hircus</name>
    <name type="common">Goat</name>
    <dbReference type="NCBI Taxonomy" id="9925"/>
    <lineage>
        <taxon>Eukaryota</taxon>
        <taxon>Metazoa</taxon>
        <taxon>Chordata</taxon>
        <taxon>Craniata</taxon>
        <taxon>Vertebrata</taxon>
        <taxon>Euteleostomi</taxon>
        <taxon>Mammalia</taxon>
        <taxon>Eutheria</taxon>
        <taxon>Laurasiatheria</taxon>
        <taxon>Artiodactyla</taxon>
        <taxon>Ruminantia</taxon>
        <taxon>Pecora</taxon>
        <taxon>Bovidae</taxon>
        <taxon>Caprinae</taxon>
        <taxon>Capra</taxon>
    </lineage>
</organism>
<keyword evidence="12 15" id="KW-0675">Receptor</keyword>
<comment type="function">
    <text evidence="15">Cellular uptake of iron occurs via receptor-mediated endocytosis of ligand-occupied transferrin receptor into specialized endosomes. Endosomal acidification leads to iron release. The apotransferrin-receptor complex is then recycled to the cell surface with a return to neutral pH and the concomitant loss of affinity of apotransferrin for its receptor. Transferrin receptor is necessary for development of erythrocytes and the nervous system. Acts as a lipid sensor that regulates mitochondrial fusion by regulating activation of the JNK pathway.</text>
</comment>
<evidence type="ECO:0000256" key="3">
    <source>
        <dbReference type="ARBA" id="ARBA00022475"/>
    </source>
</evidence>
<proteinExistence type="inferred from homology"/>
<keyword evidence="9 15" id="KW-0472">Membrane</keyword>
<evidence type="ECO:0000256" key="15">
    <source>
        <dbReference type="RuleBase" id="RU367157"/>
    </source>
</evidence>
<dbReference type="GO" id="GO:0004998">
    <property type="term" value="F:transferrin receptor activity"/>
    <property type="evidence" value="ECO:0007669"/>
    <property type="project" value="UniProtKB-UniRule"/>
</dbReference>
<keyword evidence="11" id="KW-1015">Disulfide bond</keyword>
<dbReference type="Pfam" id="PF02225">
    <property type="entry name" value="PA"/>
    <property type="match status" value="1"/>
</dbReference>
<dbReference type="InterPro" id="IPR007365">
    <property type="entry name" value="TFR-like_dimer_dom"/>
</dbReference>
<keyword evidence="3 15" id="KW-1003">Cell membrane</keyword>
<comment type="similarity">
    <text evidence="1 15">Belongs to the peptidase M28 family. M28B subfamily.</text>
</comment>
<feature type="domain" description="PA" evidence="16">
    <location>
        <begin position="250"/>
        <end position="316"/>
    </location>
</feature>
<dbReference type="Ensembl" id="ENSCHIT00010000721.1">
    <property type="protein sequence ID" value="ENSCHIP00010000476.1"/>
    <property type="gene ID" value="ENSCHIG00010000357.1"/>
</dbReference>
<dbReference type="PANTHER" id="PTHR10404">
    <property type="entry name" value="N-ACETYLATED-ALPHA-LINKED ACIDIC DIPEPTIDASE"/>
    <property type="match status" value="1"/>
</dbReference>
<reference evidence="19" key="2">
    <citation type="submission" date="2025-08" db="UniProtKB">
        <authorList>
            <consortium name="Ensembl"/>
        </authorList>
    </citation>
    <scope>IDENTIFICATION</scope>
</reference>
<keyword evidence="4" id="KW-0597">Phosphoprotein</keyword>
<feature type="domain" description="Peptidase M28" evidence="18">
    <location>
        <begin position="449"/>
        <end position="578"/>
    </location>
</feature>
<sequence>VLCLGSSVWQLKMMDQARSAFSNLFGGEPLSYTRFSLARQVDGDNSHVEMKLAADEEENVDSNMRGNQTSITKPKRLNGYICYGIIAVIIFFLIGFMIGYLGYCKRVEPQGDCGKEAGTQPSCPEETEAFEPEEQLPGVPRIFWADLKSTLSDRLDAVDFTRAIKMLNENSYVPREAGSQKDSSLAFYIESQLRDYKLDKVWHDEHFVKIQVKGSSQNSVSIVSTSGDGSQAYSVENPEGYVAYSKAATVTGKLVHANFGTKQDFEDLNMPVNGSLVIVRAGKITFAEKVANAERLNAIGVLIYMDHSKFPIVNANLPVFGHAHLGTGDPYTPGFPSFNHTQFPPSQSSGLPNIPVQTISRAGAERLFQNMQGDCPSTWGTDSSCKLVSSQDKNVKLSVNNVLKEIRIFNVFGVIKGFEELGKGKVLNLYQLVTCPKIELTFCCLLGQFKPSRSIVFASWSGGDFGAVGATEWLEGYLSSLHLKAFTYINLDKAVVGTTNFKVSASPLLYSLIEKIMKDVKHPLTGLSLKKLSLDNAAFPFLAYSGIPAVSFCFCEDTDYPYLDTPMDTYETLNGQVPQLNRVARAAAEVAGQLVMKLTHGVELDLNYEMYNDEILRFVKEMNLFRADIRDMGLNMQWLYSARGDFFRATSRLTTDYKNAEKTDRSVMREINDRIMKVEYHLLSPYVSPREFPFRHIFWGSGSHTLSALLEHLKLRKKLNGAFNQTLLENQLALATWTIQGAANALSGDIWDIDNEF</sequence>
<evidence type="ECO:0000259" key="17">
    <source>
        <dbReference type="Pfam" id="PF04253"/>
    </source>
</evidence>
<dbReference type="Gene3D" id="3.50.30.30">
    <property type="match status" value="1"/>
</dbReference>
<keyword evidence="14 15" id="KW-0449">Lipoprotein</keyword>
<protein>
    <recommendedName>
        <fullName evidence="2 15">Transferrin receptor protein 1</fullName>
    </recommendedName>
</protein>
<evidence type="ECO:0000256" key="5">
    <source>
        <dbReference type="ARBA" id="ARBA00022583"/>
    </source>
</evidence>
<dbReference type="InterPro" id="IPR039373">
    <property type="entry name" value="Peptidase_M28B"/>
</dbReference>
<evidence type="ECO:0000256" key="2">
    <source>
        <dbReference type="ARBA" id="ARBA00016899"/>
    </source>
</evidence>
<dbReference type="SUPFAM" id="SSF47672">
    <property type="entry name" value="Transferrin receptor-like dimerisation domain"/>
    <property type="match status" value="1"/>
</dbReference>
<feature type="domain" description="Transferrin receptor-like dimerisation" evidence="17">
    <location>
        <begin position="635"/>
        <end position="746"/>
    </location>
</feature>
<evidence type="ECO:0000313" key="19">
    <source>
        <dbReference type="Ensembl" id="ENSCHIP00010000476.1"/>
    </source>
</evidence>
<evidence type="ECO:0000256" key="6">
    <source>
        <dbReference type="ARBA" id="ARBA00022692"/>
    </source>
</evidence>
<dbReference type="FunFam" id="1.20.930.40:FF:000002">
    <property type="entry name" value="Transferrin receptor protein 1"/>
    <property type="match status" value="1"/>
</dbReference>
<comment type="subunit">
    <text evidence="15">Homodimer; disulfide-linked.</text>
</comment>
<keyword evidence="6 15" id="KW-0812">Transmembrane</keyword>
<evidence type="ECO:0000256" key="14">
    <source>
        <dbReference type="ARBA" id="ARBA00023288"/>
    </source>
</evidence>
<dbReference type="Pfam" id="PF04389">
    <property type="entry name" value="Peptidase_M28"/>
    <property type="match status" value="1"/>
</dbReference>
<dbReference type="Gene3D" id="3.40.630.10">
    <property type="entry name" value="Zn peptidases"/>
    <property type="match status" value="1"/>
</dbReference>
<comment type="subcellular location">
    <subcellularLocation>
        <location evidence="15">Cell membrane</location>
        <topology evidence="15">Single-pass type II membrane protein</topology>
    </subcellularLocation>
    <subcellularLocation>
        <location evidence="15">Melanosome</location>
    </subcellularLocation>
</comment>
<evidence type="ECO:0000256" key="4">
    <source>
        <dbReference type="ARBA" id="ARBA00022553"/>
    </source>
</evidence>
<dbReference type="InterPro" id="IPR007484">
    <property type="entry name" value="Peptidase_M28"/>
</dbReference>
<dbReference type="Pfam" id="PF04253">
    <property type="entry name" value="TFR_dimer"/>
    <property type="match status" value="1"/>
</dbReference>
<accession>A0A8C2N5B6</accession>
<keyword evidence="13 15" id="KW-0325">Glycoprotein</keyword>
<evidence type="ECO:0000256" key="13">
    <source>
        <dbReference type="ARBA" id="ARBA00023180"/>
    </source>
</evidence>
<reference evidence="19" key="1">
    <citation type="submission" date="2019-03" db="EMBL/GenBank/DDBJ databases">
        <title>Genome sequencing and reference-guided assembly of Black Bengal Goat (Capra hircus).</title>
        <authorList>
            <person name="Siddiki A.Z."/>
            <person name="Baten A."/>
            <person name="Billah M."/>
            <person name="Alam M.A.U."/>
            <person name="Shawrob K.S.M."/>
            <person name="Saha S."/>
            <person name="Chowdhury M."/>
            <person name="Rahman A.H."/>
            <person name="Stear M."/>
            <person name="Miah G."/>
            <person name="Das G.B."/>
            <person name="Hossain M.M."/>
            <person name="Kumkum M."/>
            <person name="Islam M.S."/>
            <person name="Mollah A.M."/>
            <person name="Ahsan A."/>
            <person name="Tusar F."/>
            <person name="Khan M.K.I."/>
        </authorList>
    </citation>
    <scope>NUCLEOTIDE SEQUENCE [LARGE SCALE GENOMIC DNA]</scope>
</reference>
<keyword evidence="8 15" id="KW-1133">Transmembrane helix</keyword>
<evidence type="ECO:0000256" key="8">
    <source>
        <dbReference type="ARBA" id="ARBA00022989"/>
    </source>
</evidence>
<name>A0A8C2N5B6_CAPHI</name>
<dbReference type="FunFam" id="3.50.30.30:FF:000010">
    <property type="entry name" value="Transferrin receptor protein 1"/>
    <property type="match status" value="1"/>
</dbReference>
<evidence type="ECO:0000256" key="11">
    <source>
        <dbReference type="ARBA" id="ARBA00023157"/>
    </source>
</evidence>
<feature type="transmembrane region" description="Helical" evidence="15">
    <location>
        <begin position="80"/>
        <end position="103"/>
    </location>
</feature>
<evidence type="ECO:0000259" key="18">
    <source>
        <dbReference type="Pfam" id="PF04389"/>
    </source>
</evidence>
<dbReference type="CDD" id="cd02128">
    <property type="entry name" value="PA_TfR"/>
    <property type="match status" value="1"/>
</dbReference>
<dbReference type="GO" id="GO:0009897">
    <property type="term" value="C:external side of plasma membrane"/>
    <property type="evidence" value="ECO:0007669"/>
    <property type="project" value="TreeGrafter"/>
</dbReference>
<dbReference type="InterPro" id="IPR036757">
    <property type="entry name" value="TFR-like_dimer_dom_sf"/>
</dbReference>
<keyword evidence="7" id="KW-0735">Signal-anchor</keyword>
<dbReference type="GO" id="GO:0033572">
    <property type="term" value="P:transferrin transport"/>
    <property type="evidence" value="ECO:0007669"/>
    <property type="project" value="UniProtKB-UniRule"/>
</dbReference>
<evidence type="ECO:0000259" key="16">
    <source>
        <dbReference type="Pfam" id="PF02225"/>
    </source>
</evidence>
<dbReference type="AlphaFoldDB" id="A0A8C2N5B6"/>
<dbReference type="InterPro" id="IPR003137">
    <property type="entry name" value="PA_domain"/>
</dbReference>
<evidence type="ECO:0000256" key="9">
    <source>
        <dbReference type="ARBA" id="ARBA00023136"/>
    </source>
</evidence>
<dbReference type="InterPro" id="IPR037324">
    <property type="entry name" value="TfR1/2_PA"/>
</dbReference>
<evidence type="ECO:0000256" key="12">
    <source>
        <dbReference type="ARBA" id="ARBA00023170"/>
    </source>
</evidence>
<dbReference type="GO" id="GO:0006879">
    <property type="term" value="P:intracellular iron ion homeostasis"/>
    <property type="evidence" value="ECO:0007669"/>
    <property type="project" value="UniProtKB-UniRule"/>
</dbReference>
<dbReference type="Gene3D" id="1.20.930.40">
    <property type="entry name" value="Transferrin receptor-like, dimerisation domain"/>
    <property type="match status" value="1"/>
</dbReference>
<dbReference type="InterPro" id="IPR046450">
    <property type="entry name" value="PA_dom_sf"/>
</dbReference>
<comment type="PTM">
    <text evidence="15">Stearoylated.</text>
</comment>
<evidence type="ECO:0000256" key="1">
    <source>
        <dbReference type="ARBA" id="ARBA00005634"/>
    </source>
</evidence>